<accession>A0A6S8JKM4</accession>
<evidence type="ECO:0000256" key="1">
    <source>
        <dbReference type="SAM" id="MobiDB-lite"/>
    </source>
</evidence>
<feature type="signal peptide" evidence="2">
    <location>
        <begin position="1"/>
        <end position="22"/>
    </location>
</feature>
<sequence length="387" mass="42827">MTFRRLVCTLPAIAVLFTTATAFSTTRQTHMTTSSSVLAMSKNSDRAFIERSLEDAMNNDWRLFRAQLIAKEKAEKDESKKPSSQQQQPQSIVEHEVARQGQLGELFAGAIQNIFKSSPRKSEEEQEMTSTKQSRRSDEEIFLGEGIGDATAPTDPFASVAELPLWFETKTPTVSKHRWAHEIPNIEPGCVLLANEKLGGVFHQTVVLIIEHHETTGTFGVVINRPMEGDLSKVGSEPGSKLDLSLKMAFSKARVTYGGPVLKEEFSILHSFGEVEGARKLCPGVYIGGSEELMNEVRINRFDPRHALFVKGHAAWVPGQLQREINKGVWYTAAVSADLVLRYAGAPVTAEDNPNDLWSDIMTCMGEPYTDIAKRYGGTGDVRRATP</sequence>
<evidence type="ECO:0000313" key="3">
    <source>
        <dbReference type="EMBL" id="CAE0407548.1"/>
    </source>
</evidence>
<dbReference type="EMBL" id="HBIM01006309">
    <property type="protein sequence ID" value="CAE0407549.1"/>
    <property type="molecule type" value="Transcribed_RNA"/>
</dbReference>
<dbReference type="EMBL" id="HBIM01006308">
    <property type="protein sequence ID" value="CAE0407548.1"/>
    <property type="molecule type" value="Transcribed_RNA"/>
</dbReference>
<keyword evidence="2" id="KW-0732">Signal</keyword>
<dbReference type="Gene3D" id="3.40.1740.10">
    <property type="entry name" value="VC0467-like"/>
    <property type="match status" value="1"/>
</dbReference>
<dbReference type="PANTHER" id="PTHR31984">
    <property type="entry name" value="TRANSPORTER, PUTATIVE (DUF179)-RELATED"/>
    <property type="match status" value="1"/>
</dbReference>
<proteinExistence type="predicted"/>
<protein>
    <recommendedName>
        <fullName evidence="5">Transcriptional regulator</fullName>
    </recommendedName>
</protein>
<organism evidence="3">
    <name type="scientific">Amphora coffeiformis</name>
    <dbReference type="NCBI Taxonomy" id="265554"/>
    <lineage>
        <taxon>Eukaryota</taxon>
        <taxon>Sar</taxon>
        <taxon>Stramenopiles</taxon>
        <taxon>Ochrophyta</taxon>
        <taxon>Bacillariophyta</taxon>
        <taxon>Bacillariophyceae</taxon>
        <taxon>Bacillariophycidae</taxon>
        <taxon>Thalassiophysales</taxon>
        <taxon>Catenulaceae</taxon>
        <taxon>Amphora</taxon>
    </lineage>
</organism>
<dbReference type="SUPFAM" id="SSF143456">
    <property type="entry name" value="VC0467-like"/>
    <property type="match status" value="1"/>
</dbReference>
<evidence type="ECO:0000256" key="2">
    <source>
        <dbReference type="SAM" id="SignalP"/>
    </source>
</evidence>
<feature type="region of interest" description="Disordered" evidence="1">
    <location>
        <begin position="73"/>
        <end position="95"/>
    </location>
</feature>
<evidence type="ECO:0000313" key="4">
    <source>
        <dbReference type="EMBL" id="CAE0407549.1"/>
    </source>
</evidence>
<feature type="region of interest" description="Disordered" evidence="1">
    <location>
        <begin position="117"/>
        <end position="139"/>
    </location>
</feature>
<dbReference type="AlphaFoldDB" id="A0A6S8JKM4"/>
<dbReference type="InterPro" id="IPR003774">
    <property type="entry name" value="AlgH-like"/>
</dbReference>
<dbReference type="Pfam" id="PF02622">
    <property type="entry name" value="DUF179"/>
    <property type="match status" value="1"/>
</dbReference>
<feature type="chain" id="PRO_5036393518" description="Transcriptional regulator" evidence="2">
    <location>
        <begin position="23"/>
        <end position="387"/>
    </location>
</feature>
<dbReference type="PANTHER" id="PTHR31984:SF17">
    <property type="entry name" value="TRANSCRIPTIONAL REGULATOR"/>
    <property type="match status" value="1"/>
</dbReference>
<gene>
    <name evidence="3" type="ORF">ACOF00016_LOCUS5371</name>
    <name evidence="4" type="ORF">ACOF00016_LOCUS5372</name>
</gene>
<reference evidence="3" key="1">
    <citation type="submission" date="2021-01" db="EMBL/GenBank/DDBJ databases">
        <authorList>
            <person name="Corre E."/>
            <person name="Pelletier E."/>
            <person name="Niang G."/>
            <person name="Scheremetjew M."/>
            <person name="Finn R."/>
            <person name="Kale V."/>
            <person name="Holt S."/>
            <person name="Cochrane G."/>
            <person name="Meng A."/>
            <person name="Brown T."/>
            <person name="Cohen L."/>
        </authorList>
    </citation>
    <scope>NUCLEOTIDE SEQUENCE</scope>
    <source>
        <strain evidence="3">CCMP127</strain>
    </source>
</reference>
<feature type="compositionally biased region" description="Low complexity" evidence="1">
    <location>
        <begin position="82"/>
        <end position="91"/>
    </location>
</feature>
<name>A0A6S8JKM4_9STRA</name>
<evidence type="ECO:0008006" key="5">
    <source>
        <dbReference type="Google" id="ProtNLM"/>
    </source>
</evidence>